<comment type="caution">
    <text evidence="2">The sequence shown here is derived from an EMBL/GenBank/DDBJ whole genome shotgun (WGS) entry which is preliminary data.</text>
</comment>
<proteinExistence type="predicted"/>
<protein>
    <recommendedName>
        <fullName evidence="4">DUF4282 domain-containing protein</fullName>
    </recommendedName>
</protein>
<reference evidence="2 3" key="1">
    <citation type="submission" date="2012-02" db="EMBL/GenBank/DDBJ databases">
        <title>Whole genome shotgun sequence of Escherichia hermannii NBRC 105704.</title>
        <authorList>
            <person name="Yoshida I."/>
            <person name="Hosoyama A."/>
            <person name="Tsuchikane K."/>
            <person name="Katsumata H."/>
            <person name="Yamazaki S."/>
            <person name="Fujita N."/>
        </authorList>
    </citation>
    <scope>NUCLEOTIDE SEQUENCE [LARGE SCALE GENOMIC DNA]</scope>
    <source>
        <strain evidence="2 3">NBRC 105704</strain>
    </source>
</reference>
<feature type="transmembrane region" description="Helical" evidence="1">
    <location>
        <begin position="12"/>
        <end position="34"/>
    </location>
</feature>
<name>H5V4B7_ATLHE</name>
<keyword evidence="3" id="KW-1185">Reference proteome</keyword>
<dbReference type="Proteomes" id="UP000010297">
    <property type="component" value="Unassembled WGS sequence"/>
</dbReference>
<evidence type="ECO:0008006" key="4">
    <source>
        <dbReference type="Google" id="ProtNLM"/>
    </source>
</evidence>
<dbReference type="GeneID" id="92829878"/>
<sequence length="82" mass="9247">MKSLLGFDTLFTPKMLVVCYWLSMIAIVIAGLIAMKITGFIVGATTIILSLIFCRVMYELLMIAFKNNEYLRRIAENTGAKH</sequence>
<dbReference type="RefSeq" id="WP_002436897.1">
    <property type="nucleotide sequence ID" value="NZ_BAFF01000009.1"/>
</dbReference>
<keyword evidence="1" id="KW-0472">Membrane</keyword>
<dbReference type="Pfam" id="PF14110">
    <property type="entry name" value="DUF4282"/>
    <property type="match status" value="1"/>
</dbReference>
<keyword evidence="1" id="KW-0812">Transmembrane</keyword>
<keyword evidence="1" id="KW-1133">Transmembrane helix</keyword>
<dbReference type="InterPro" id="IPR025557">
    <property type="entry name" value="DUF4282"/>
</dbReference>
<dbReference type="eggNOG" id="ENOG5031NMW">
    <property type="taxonomic scope" value="Bacteria"/>
</dbReference>
<gene>
    <name evidence="2" type="ORF">EH105704_09_00500</name>
</gene>
<evidence type="ECO:0000313" key="2">
    <source>
        <dbReference type="EMBL" id="GAB52825.1"/>
    </source>
</evidence>
<organism evidence="2 3">
    <name type="scientific">Atlantibacter hermannii NBRC 105704</name>
    <dbReference type="NCBI Taxonomy" id="1115512"/>
    <lineage>
        <taxon>Bacteria</taxon>
        <taxon>Pseudomonadati</taxon>
        <taxon>Pseudomonadota</taxon>
        <taxon>Gammaproteobacteria</taxon>
        <taxon>Enterobacterales</taxon>
        <taxon>Enterobacteriaceae</taxon>
        <taxon>Atlantibacter</taxon>
    </lineage>
</organism>
<accession>H5V4B7</accession>
<dbReference type="AlphaFoldDB" id="H5V4B7"/>
<dbReference type="EMBL" id="BAFF01000009">
    <property type="protein sequence ID" value="GAB52825.1"/>
    <property type="molecule type" value="Genomic_DNA"/>
</dbReference>
<evidence type="ECO:0000256" key="1">
    <source>
        <dbReference type="SAM" id="Phobius"/>
    </source>
</evidence>
<feature type="transmembrane region" description="Helical" evidence="1">
    <location>
        <begin position="40"/>
        <end position="65"/>
    </location>
</feature>
<evidence type="ECO:0000313" key="3">
    <source>
        <dbReference type="Proteomes" id="UP000010297"/>
    </source>
</evidence>